<dbReference type="HOGENOM" id="CLU_1724475_0_0_1"/>
<dbReference type="CDD" id="cd09993">
    <property type="entry name" value="HDAC_classIV"/>
    <property type="match status" value="1"/>
</dbReference>
<keyword evidence="1" id="KW-0378">Hydrolase</keyword>
<reference evidence="3 4" key="1">
    <citation type="journal article" date="2007" name="Science">
        <title>Sea anemone genome reveals ancestral eumetazoan gene repertoire and genomic organization.</title>
        <authorList>
            <person name="Putnam N.H."/>
            <person name="Srivastava M."/>
            <person name="Hellsten U."/>
            <person name="Dirks B."/>
            <person name="Chapman J."/>
            <person name="Salamov A."/>
            <person name="Terry A."/>
            <person name="Shapiro H."/>
            <person name="Lindquist E."/>
            <person name="Kapitonov V.V."/>
            <person name="Jurka J."/>
            <person name="Genikhovich G."/>
            <person name="Grigoriev I.V."/>
            <person name="Lucas S.M."/>
            <person name="Steele R.E."/>
            <person name="Finnerty J.R."/>
            <person name="Technau U."/>
            <person name="Martindale M.Q."/>
            <person name="Rokhsar D.S."/>
        </authorList>
    </citation>
    <scope>NUCLEOTIDE SEQUENCE [LARGE SCALE GENOMIC DNA]</scope>
    <source>
        <strain evidence="4">CH2 X CH6</strain>
    </source>
</reference>
<dbReference type="InterPro" id="IPR023696">
    <property type="entry name" value="Ureohydrolase_dom_sf"/>
</dbReference>
<gene>
    <name evidence="3" type="ORF">NEMVEDRAFT_v1g154458</name>
</gene>
<dbReference type="AlphaFoldDB" id="A7TC65"/>
<dbReference type="GO" id="GO:0004407">
    <property type="term" value="F:histone deacetylase activity"/>
    <property type="evidence" value="ECO:0000318"/>
    <property type="project" value="GO_Central"/>
</dbReference>
<protein>
    <recommendedName>
        <fullName evidence="2">Histone deacetylase domain-containing protein</fullName>
    </recommendedName>
</protein>
<dbReference type="Gene3D" id="3.40.800.20">
    <property type="entry name" value="Histone deacetylase domain"/>
    <property type="match status" value="1"/>
</dbReference>
<evidence type="ECO:0000259" key="2">
    <source>
        <dbReference type="Pfam" id="PF00850"/>
    </source>
</evidence>
<dbReference type="GO" id="GO:0040029">
    <property type="term" value="P:epigenetic regulation of gene expression"/>
    <property type="evidence" value="ECO:0000318"/>
    <property type="project" value="GO_Central"/>
</dbReference>
<keyword evidence="4" id="KW-1185">Reference proteome</keyword>
<dbReference type="PANTHER" id="PTHR10625">
    <property type="entry name" value="HISTONE DEACETYLASE HDAC1-RELATED"/>
    <property type="match status" value="1"/>
</dbReference>
<feature type="domain" description="Histone deacetylase" evidence="2">
    <location>
        <begin position="10"/>
        <end position="151"/>
    </location>
</feature>
<dbReference type="eggNOG" id="KOG1344">
    <property type="taxonomic scope" value="Eukaryota"/>
</dbReference>
<dbReference type="InterPro" id="IPR000286">
    <property type="entry name" value="HDACs"/>
</dbReference>
<sequence length="152" mass="16720">LTARIALECGLACSTGGGTHHAFPSHGSGFCIFNDLAITASYLLDNNLVTRVMIVDLDVHQGDGTASIFQNEPNVFTFSAHSEKNFPLRKQTSNLDLSLECGMDDLEYLTTVRAHLTWLLDMWRPDIVLYDAGVDPHVDDVLGRLKLTDNGK</sequence>
<evidence type="ECO:0000313" key="4">
    <source>
        <dbReference type="Proteomes" id="UP000001593"/>
    </source>
</evidence>
<proteinExistence type="predicted"/>
<organism evidence="3 4">
    <name type="scientific">Nematostella vectensis</name>
    <name type="common">Starlet sea anemone</name>
    <dbReference type="NCBI Taxonomy" id="45351"/>
    <lineage>
        <taxon>Eukaryota</taxon>
        <taxon>Metazoa</taxon>
        <taxon>Cnidaria</taxon>
        <taxon>Anthozoa</taxon>
        <taxon>Hexacorallia</taxon>
        <taxon>Actiniaria</taxon>
        <taxon>Edwardsiidae</taxon>
        <taxon>Nematostella</taxon>
    </lineage>
</organism>
<evidence type="ECO:0000256" key="1">
    <source>
        <dbReference type="ARBA" id="ARBA00022801"/>
    </source>
</evidence>
<accession>A7TC65</accession>
<dbReference type="Pfam" id="PF00850">
    <property type="entry name" value="Hist_deacetyl"/>
    <property type="match status" value="1"/>
</dbReference>
<dbReference type="Proteomes" id="UP000001593">
    <property type="component" value="Unassembled WGS sequence"/>
</dbReference>
<dbReference type="EMBL" id="DS476045">
    <property type="protein sequence ID" value="EDO26373.1"/>
    <property type="molecule type" value="Genomic_DNA"/>
</dbReference>
<dbReference type="KEGG" id="nve:5496768"/>
<dbReference type="SUPFAM" id="SSF52768">
    <property type="entry name" value="Arginase/deacetylase"/>
    <property type="match status" value="1"/>
</dbReference>
<dbReference type="STRING" id="45351.A7TC65"/>
<evidence type="ECO:0000313" key="3">
    <source>
        <dbReference type="EMBL" id="EDO26373.1"/>
    </source>
</evidence>
<dbReference type="PhylomeDB" id="A7TC65"/>
<dbReference type="InterPro" id="IPR037138">
    <property type="entry name" value="His_deacetylse_dom_sf"/>
</dbReference>
<dbReference type="PANTHER" id="PTHR10625:SF19">
    <property type="entry name" value="HISTONE DEACETYLASE 12"/>
    <property type="match status" value="1"/>
</dbReference>
<dbReference type="InParanoid" id="A7TC65"/>
<name>A7TC65_NEMVE</name>
<dbReference type="InterPro" id="IPR044150">
    <property type="entry name" value="HDAC_classIV"/>
</dbReference>
<dbReference type="InterPro" id="IPR023801">
    <property type="entry name" value="His_deacetylse_dom"/>
</dbReference>
<dbReference type="PRINTS" id="PR01270">
    <property type="entry name" value="HDASUPER"/>
</dbReference>
<feature type="non-terminal residue" evidence="3">
    <location>
        <position position="1"/>
    </location>
</feature>
<dbReference type="GO" id="GO:0016787">
    <property type="term" value="F:hydrolase activity"/>
    <property type="evidence" value="ECO:0007669"/>
    <property type="project" value="UniProtKB-KW"/>
</dbReference>